<name>A0AAV1EZI2_XYRNO</name>
<protein>
    <submittedName>
        <fullName evidence="6">Tetraspanin-8-like</fullName>
    </submittedName>
</protein>
<dbReference type="Pfam" id="PF00335">
    <property type="entry name" value="Tetraspanin"/>
    <property type="match status" value="1"/>
</dbReference>
<dbReference type="Gene3D" id="1.10.1450.10">
    <property type="entry name" value="Tetraspanin"/>
    <property type="match status" value="1"/>
</dbReference>
<evidence type="ECO:0000256" key="4">
    <source>
        <dbReference type="ARBA" id="ARBA00023136"/>
    </source>
</evidence>
<sequence length="343" mass="37503">MNNHRICHICYPCCISSSTVAGSPAPLCHCAVLSLKSNAPTSPVSTVPHCSRNFTLHQRLHCIFFSSTANMAKVNGCLKCIFTGFNIFFAIVGGAIIGLALLSQVYTNTSGSEMEGRTTSLLSLYILGTVTMIVAILGAYGANKENKVCLIVFLVCMIVGALAMLRAGFVATAARPLVEPQLEEKFRQLLPLNEAPEEAKAMADGLQTMAHCCGLFSYNDWGNDIPDSCMCDEEEQEEGLCQSVGYRITMTPKKSIYSQTCFPIIMYYVMLLLDVVMGVAFTLASLAILGMILSSIIIHQLRHPDRPTVLLSVPAVFTPSTPKYQELQYPPPKYQELHNPPPY</sequence>
<proteinExistence type="predicted"/>
<keyword evidence="2 5" id="KW-0812">Transmembrane</keyword>
<gene>
    <name evidence="6" type="ORF">XNOV1_A012110</name>
</gene>
<accession>A0AAV1EZI2</accession>
<feature type="transmembrane region" description="Helical" evidence="5">
    <location>
        <begin position="265"/>
        <end position="298"/>
    </location>
</feature>
<reference evidence="6" key="1">
    <citation type="submission" date="2023-08" db="EMBL/GenBank/DDBJ databases">
        <authorList>
            <person name="Alioto T."/>
            <person name="Alioto T."/>
            <person name="Gomez Garrido J."/>
        </authorList>
    </citation>
    <scope>NUCLEOTIDE SEQUENCE</scope>
</reference>
<feature type="transmembrane region" description="Helical" evidence="5">
    <location>
        <begin position="148"/>
        <end position="169"/>
    </location>
</feature>
<dbReference type="SUPFAM" id="SSF48652">
    <property type="entry name" value="Tetraspanin"/>
    <property type="match status" value="1"/>
</dbReference>
<evidence type="ECO:0000313" key="7">
    <source>
        <dbReference type="Proteomes" id="UP001178508"/>
    </source>
</evidence>
<evidence type="ECO:0000256" key="3">
    <source>
        <dbReference type="ARBA" id="ARBA00022989"/>
    </source>
</evidence>
<keyword evidence="7" id="KW-1185">Reference proteome</keyword>
<comment type="subcellular location">
    <subcellularLocation>
        <location evidence="1">Membrane</location>
        <topology evidence="1">Multi-pass membrane protein</topology>
    </subcellularLocation>
</comment>
<dbReference type="Proteomes" id="UP001178508">
    <property type="component" value="Chromosome 4"/>
</dbReference>
<dbReference type="InterPro" id="IPR008952">
    <property type="entry name" value="Tetraspanin_EC2_sf"/>
</dbReference>
<dbReference type="InterPro" id="IPR018499">
    <property type="entry name" value="Tetraspanin/Peripherin"/>
</dbReference>
<evidence type="ECO:0000256" key="5">
    <source>
        <dbReference type="SAM" id="Phobius"/>
    </source>
</evidence>
<evidence type="ECO:0000313" key="6">
    <source>
        <dbReference type="EMBL" id="CAJ1054297.1"/>
    </source>
</evidence>
<dbReference type="GO" id="GO:0005886">
    <property type="term" value="C:plasma membrane"/>
    <property type="evidence" value="ECO:0007669"/>
    <property type="project" value="TreeGrafter"/>
</dbReference>
<dbReference type="AlphaFoldDB" id="A0AAV1EZI2"/>
<feature type="transmembrane region" description="Helical" evidence="5">
    <location>
        <begin position="122"/>
        <end position="141"/>
    </location>
</feature>
<dbReference type="PANTHER" id="PTHR19282:SF544">
    <property type="entry name" value="TETRASPANIN"/>
    <property type="match status" value="1"/>
</dbReference>
<dbReference type="PANTHER" id="PTHR19282">
    <property type="entry name" value="TETRASPANIN"/>
    <property type="match status" value="1"/>
</dbReference>
<evidence type="ECO:0000256" key="1">
    <source>
        <dbReference type="ARBA" id="ARBA00004141"/>
    </source>
</evidence>
<dbReference type="PRINTS" id="PR00259">
    <property type="entry name" value="TMFOUR"/>
</dbReference>
<dbReference type="EMBL" id="OY660867">
    <property type="protein sequence ID" value="CAJ1054297.1"/>
    <property type="molecule type" value="Genomic_DNA"/>
</dbReference>
<keyword evidence="4 5" id="KW-0472">Membrane</keyword>
<feature type="transmembrane region" description="Helical" evidence="5">
    <location>
        <begin position="80"/>
        <end position="102"/>
    </location>
</feature>
<evidence type="ECO:0000256" key="2">
    <source>
        <dbReference type="ARBA" id="ARBA00022692"/>
    </source>
</evidence>
<keyword evidence="3 5" id="KW-1133">Transmembrane helix</keyword>
<organism evidence="6 7">
    <name type="scientific">Xyrichtys novacula</name>
    <name type="common">Pearly razorfish</name>
    <name type="synonym">Hemipteronotus novacula</name>
    <dbReference type="NCBI Taxonomy" id="13765"/>
    <lineage>
        <taxon>Eukaryota</taxon>
        <taxon>Metazoa</taxon>
        <taxon>Chordata</taxon>
        <taxon>Craniata</taxon>
        <taxon>Vertebrata</taxon>
        <taxon>Euteleostomi</taxon>
        <taxon>Actinopterygii</taxon>
        <taxon>Neopterygii</taxon>
        <taxon>Teleostei</taxon>
        <taxon>Neoteleostei</taxon>
        <taxon>Acanthomorphata</taxon>
        <taxon>Eupercaria</taxon>
        <taxon>Labriformes</taxon>
        <taxon>Labridae</taxon>
        <taxon>Xyrichtys</taxon>
    </lineage>
</organism>